<dbReference type="OrthoDB" id="19679at2759"/>
<dbReference type="Pfam" id="PF09751">
    <property type="entry name" value="Es2"/>
    <property type="match status" value="1"/>
</dbReference>
<dbReference type="AlphaFoldDB" id="A0A0H2S7K9"/>
<feature type="region of interest" description="Disordered" evidence="4">
    <location>
        <begin position="215"/>
        <end position="253"/>
    </location>
</feature>
<organism evidence="5 6">
    <name type="scientific">Schizopora paradoxa</name>
    <dbReference type="NCBI Taxonomy" id="27342"/>
    <lineage>
        <taxon>Eukaryota</taxon>
        <taxon>Fungi</taxon>
        <taxon>Dikarya</taxon>
        <taxon>Basidiomycota</taxon>
        <taxon>Agaricomycotina</taxon>
        <taxon>Agaricomycetes</taxon>
        <taxon>Hymenochaetales</taxon>
        <taxon>Schizoporaceae</taxon>
        <taxon>Schizopora</taxon>
    </lineage>
</organism>
<feature type="compositionally biased region" description="Polar residues" evidence="4">
    <location>
        <begin position="10"/>
        <end position="22"/>
    </location>
</feature>
<accession>A0A0H2S7K9</accession>
<evidence type="ECO:0000256" key="4">
    <source>
        <dbReference type="SAM" id="MobiDB-lite"/>
    </source>
</evidence>
<reference evidence="5 6" key="1">
    <citation type="submission" date="2015-04" db="EMBL/GenBank/DDBJ databases">
        <title>Complete genome sequence of Schizopora paradoxa KUC8140, a cosmopolitan wood degrader in East Asia.</title>
        <authorList>
            <consortium name="DOE Joint Genome Institute"/>
            <person name="Min B."/>
            <person name="Park H."/>
            <person name="Jang Y."/>
            <person name="Kim J.-J."/>
            <person name="Kim K.H."/>
            <person name="Pangilinan J."/>
            <person name="Lipzen A."/>
            <person name="Riley R."/>
            <person name="Grigoriev I.V."/>
            <person name="Spatafora J.W."/>
            <person name="Choi I.-G."/>
        </authorList>
    </citation>
    <scope>NUCLEOTIDE SEQUENCE [LARGE SCALE GENOMIC DNA]</scope>
    <source>
        <strain evidence="5 6">KUC8140</strain>
    </source>
</reference>
<evidence type="ECO:0000256" key="2">
    <source>
        <dbReference type="ARBA" id="ARBA00009072"/>
    </source>
</evidence>
<dbReference type="EMBL" id="KQ085883">
    <property type="protein sequence ID" value="KLO20242.1"/>
    <property type="molecule type" value="Genomic_DNA"/>
</dbReference>
<keyword evidence="6" id="KW-1185">Reference proteome</keyword>
<dbReference type="Proteomes" id="UP000053477">
    <property type="component" value="Unassembled WGS sequence"/>
</dbReference>
<dbReference type="InterPro" id="IPR019148">
    <property type="entry name" value="Nuclear_protein_DGCR14_ESS-2"/>
</dbReference>
<evidence type="ECO:0008006" key="7">
    <source>
        <dbReference type="Google" id="ProtNLM"/>
    </source>
</evidence>
<evidence type="ECO:0000256" key="3">
    <source>
        <dbReference type="ARBA" id="ARBA00023242"/>
    </source>
</evidence>
<protein>
    <recommendedName>
        <fullName evidence="7">Nuclear protein DGCR14</fullName>
    </recommendedName>
</protein>
<comment type="subcellular location">
    <subcellularLocation>
        <location evidence="1">Nucleus</location>
    </subcellularLocation>
</comment>
<dbReference type="GO" id="GO:0071013">
    <property type="term" value="C:catalytic step 2 spliceosome"/>
    <property type="evidence" value="ECO:0007669"/>
    <property type="project" value="TreeGrafter"/>
</dbReference>
<feature type="region of interest" description="Disordered" evidence="4">
    <location>
        <begin position="445"/>
        <end position="535"/>
    </location>
</feature>
<feature type="region of interest" description="Disordered" evidence="4">
    <location>
        <begin position="90"/>
        <end position="127"/>
    </location>
</feature>
<dbReference type="STRING" id="27342.A0A0H2S7K9"/>
<evidence type="ECO:0000256" key="1">
    <source>
        <dbReference type="ARBA" id="ARBA00004123"/>
    </source>
</evidence>
<feature type="compositionally biased region" description="Polar residues" evidence="4">
    <location>
        <begin position="215"/>
        <end position="225"/>
    </location>
</feature>
<keyword evidence="3" id="KW-0539">Nucleus</keyword>
<comment type="similarity">
    <text evidence="2">Belongs to the ESS2 family.</text>
</comment>
<evidence type="ECO:0000313" key="5">
    <source>
        <dbReference type="EMBL" id="KLO20242.1"/>
    </source>
</evidence>
<feature type="compositionally biased region" description="Basic and acidic residues" evidence="4">
    <location>
        <begin position="507"/>
        <end position="520"/>
    </location>
</feature>
<dbReference type="PANTHER" id="PTHR12940:SF0">
    <property type="entry name" value="SPLICING FACTOR ESS-2 HOMOLOG"/>
    <property type="match status" value="1"/>
</dbReference>
<evidence type="ECO:0000313" key="6">
    <source>
        <dbReference type="Proteomes" id="UP000053477"/>
    </source>
</evidence>
<name>A0A0H2S7K9_9AGAM</name>
<feature type="region of interest" description="Disordered" evidence="4">
    <location>
        <begin position="1"/>
        <end position="22"/>
    </location>
</feature>
<dbReference type="InParanoid" id="A0A0H2S7K9"/>
<proteinExistence type="inferred from homology"/>
<sequence>MSELAKTLISDGQGSSEQPARSLNRQAVLEEDEYTAALSQIIARDFFPSLVHLDATNNYLDALSSADPHLIHQSVRQLQDLATPARNAHYKPLQTPSQTPWAGEPSDTPLRTPFASEGRPSKRARYDSSLSLDEFQAKYTSEDNSSFTQILEDENVKRREKYSWAWNAQKRVEAQRDRMVEMRERMLIEPAPAIGVPGKFAIEAPTPAGLITQSEAQATEGQESASESRTEAEGESNDDSPDQSSKVLIVSEKPGVEGETVDVMAAKRDKRPAVVDGWKFKTRNALMFPPDADASPYASSITATGKGDPKVIKHGNTRLPEQEETVGGSALSEPPSPTRSRIIAAIAGTPYRPRSPTINDYSLLPTMPSPTAEQLGPAAVKELMTWGTLNATPRIISKSEDDDIPTPNTPFRINRPSSREVISMKLSNNAGKSLREKAAVMRGGSGVRSLVSRTPGLMAPPTSTPRRADAMGALTPAARRLLDRTTSGVAGSRRADAMGKTSGWEGKGAKAKEKEKDLNKVRWTPSPAPVARKLV</sequence>
<dbReference type="PANTHER" id="PTHR12940">
    <property type="entry name" value="ES-2 PROTEIN - RELATED"/>
    <property type="match status" value="1"/>
</dbReference>
<gene>
    <name evidence="5" type="ORF">SCHPADRAFT_842573</name>
</gene>